<organism evidence="1 2">
    <name type="scientific">Persephonella atlantica</name>
    <dbReference type="NCBI Taxonomy" id="2699429"/>
    <lineage>
        <taxon>Bacteria</taxon>
        <taxon>Pseudomonadati</taxon>
        <taxon>Aquificota</taxon>
        <taxon>Aquificia</taxon>
        <taxon>Aquificales</taxon>
        <taxon>Hydrogenothermaceae</taxon>
        <taxon>Persephonella</taxon>
    </lineage>
</organism>
<gene>
    <name evidence="1" type="ORF">GWK41_05670</name>
</gene>
<dbReference type="Proteomes" id="UP000772812">
    <property type="component" value="Unassembled WGS sequence"/>
</dbReference>
<evidence type="ECO:0000313" key="2">
    <source>
        <dbReference type="Proteomes" id="UP000772812"/>
    </source>
</evidence>
<evidence type="ECO:0000313" key="1">
    <source>
        <dbReference type="EMBL" id="MBK3332548.1"/>
    </source>
</evidence>
<accession>A0ABS1GI19</accession>
<sequence length="169" mass="20059">MGRFLLSVSFILLFSVISKGETGVYKAYVYFIPVGEITFDIKKDSAVVKGETYKSLRWLYNYTFRFEASKEGYFLYEKENKKEKVYRDEQIKKKKPWLPLIVKYIMEGKSVKDDKSFPYKVERSKDRVIIYPLKSKRVKRIVMLVKNGSRLPEKIEIEGKIDITLEKIR</sequence>
<dbReference type="RefSeq" id="WP_200673973.1">
    <property type="nucleotide sequence ID" value="NZ_JAACYA010000002.1"/>
</dbReference>
<reference evidence="1 2" key="1">
    <citation type="journal article" date="2021" name="Syst. Appl. Microbiol.">
        <title>Persephonella atlantica sp. nov.: How to adapt to physico-chemical gradients in high temperature hydrothermal habitats.</title>
        <authorList>
            <person name="Francois D.X."/>
            <person name="Godfroy A."/>
            <person name="Mathien C."/>
            <person name="Aube J."/>
            <person name="Cathalot C."/>
            <person name="Lesongeur F."/>
            <person name="L'Haridon S."/>
            <person name="Philippon X."/>
            <person name="Roussel E.G."/>
        </authorList>
    </citation>
    <scope>NUCLEOTIDE SEQUENCE [LARGE SCALE GENOMIC DNA]</scope>
    <source>
        <strain evidence="1 2">MO1340</strain>
    </source>
</reference>
<name>A0ABS1GI19_9AQUI</name>
<comment type="caution">
    <text evidence="1">The sequence shown here is derived from an EMBL/GenBank/DDBJ whole genome shotgun (WGS) entry which is preliminary data.</text>
</comment>
<keyword evidence="2" id="KW-1185">Reference proteome</keyword>
<protein>
    <submittedName>
        <fullName evidence="1">DUF3108 domain-containing protein</fullName>
    </submittedName>
</protein>
<proteinExistence type="predicted"/>
<dbReference type="EMBL" id="JAACYA010000002">
    <property type="protein sequence ID" value="MBK3332548.1"/>
    <property type="molecule type" value="Genomic_DNA"/>
</dbReference>